<dbReference type="Pfam" id="PF03668">
    <property type="entry name" value="RapZ-like_N"/>
    <property type="match status" value="1"/>
</dbReference>
<dbReference type="InterPro" id="IPR005337">
    <property type="entry name" value="RapZ-like"/>
</dbReference>
<evidence type="ECO:0000313" key="8">
    <source>
        <dbReference type="Proteomes" id="UP000244911"/>
    </source>
</evidence>
<organism evidence="7 8">
    <name type="scientific">Aliiroseovarius pelagivivens</name>
    <dbReference type="NCBI Taxonomy" id="1639690"/>
    <lineage>
        <taxon>Bacteria</taxon>
        <taxon>Pseudomonadati</taxon>
        <taxon>Pseudomonadota</taxon>
        <taxon>Alphaproteobacteria</taxon>
        <taxon>Rhodobacterales</taxon>
        <taxon>Paracoccaceae</taxon>
        <taxon>Aliiroseovarius</taxon>
    </lineage>
</organism>
<evidence type="ECO:0000256" key="4">
    <source>
        <dbReference type="HAMAP-Rule" id="MF_00636"/>
    </source>
</evidence>
<dbReference type="InterPro" id="IPR053930">
    <property type="entry name" value="RapZ-like_N"/>
</dbReference>
<dbReference type="Gene3D" id="3.40.50.300">
    <property type="entry name" value="P-loop containing nucleotide triphosphate hydrolases"/>
    <property type="match status" value="1"/>
</dbReference>
<evidence type="ECO:0000259" key="6">
    <source>
        <dbReference type="Pfam" id="PF22740"/>
    </source>
</evidence>
<sequence>MTDGKTKTEQKIVLVTGPSGAGRTTAIRVLEDIGYEVIDNLPLSLIDRMLSGPALTRPLALGVDVRNRDFSTEMLLQVIEDLREDDGFEVEVLYMDCSQDVLVRRYSETRRRHPLAPDETPELGITREIELLVPIRGRADVLIDTSDLSPHDLKDEIMRWLSVSGAEELAVSVHSFSYKRGVPQGLDIVLDARFLRNPHWEPALRALDGRSSEVAGYVAQDPRFNQFFDQVQNLVEFLIPAFGEEGKAHLSIGFGCTGGQHRSVALAENLAKSLATKGWQVSIRHRELERRAGTAAASTSRV</sequence>
<dbReference type="Pfam" id="PF22740">
    <property type="entry name" value="PapZ_C"/>
    <property type="match status" value="1"/>
</dbReference>
<keyword evidence="1 4" id="KW-0547">Nucleotide-binding</keyword>
<keyword evidence="2 4" id="KW-0067">ATP-binding</keyword>
<evidence type="ECO:0000256" key="1">
    <source>
        <dbReference type="ARBA" id="ARBA00022741"/>
    </source>
</evidence>
<evidence type="ECO:0000259" key="5">
    <source>
        <dbReference type="Pfam" id="PF03668"/>
    </source>
</evidence>
<proteinExistence type="inferred from homology"/>
<dbReference type="InterPro" id="IPR053931">
    <property type="entry name" value="RapZ_C"/>
</dbReference>
<dbReference type="PIRSF" id="PIRSF005052">
    <property type="entry name" value="P-loopkin"/>
    <property type="match status" value="1"/>
</dbReference>
<dbReference type="PANTHER" id="PTHR30448:SF0">
    <property type="entry name" value="RNASE ADAPTER PROTEIN RAPZ"/>
    <property type="match status" value="1"/>
</dbReference>
<keyword evidence="8" id="KW-1185">Reference proteome</keyword>
<gene>
    <name evidence="7" type="primary">yvcJ</name>
    <name evidence="7" type="ORF">ALP8811_02520</name>
</gene>
<feature type="binding site" evidence="4">
    <location>
        <begin position="64"/>
        <end position="67"/>
    </location>
    <ligand>
        <name>GTP</name>
        <dbReference type="ChEBI" id="CHEBI:37565"/>
    </ligand>
</feature>
<dbReference type="OrthoDB" id="9784461at2"/>
<dbReference type="InterPro" id="IPR027417">
    <property type="entry name" value="P-loop_NTPase"/>
</dbReference>
<name>A0A2R8AR90_9RHOB</name>
<feature type="binding site" evidence="4">
    <location>
        <begin position="17"/>
        <end position="24"/>
    </location>
    <ligand>
        <name>ATP</name>
        <dbReference type="ChEBI" id="CHEBI:30616"/>
    </ligand>
</feature>
<accession>A0A2R8AR90</accession>
<feature type="domain" description="RapZ C-terminal" evidence="6">
    <location>
        <begin position="170"/>
        <end position="289"/>
    </location>
</feature>
<dbReference type="RefSeq" id="WP_108857600.1">
    <property type="nucleotide sequence ID" value="NZ_OMOI01000002.1"/>
</dbReference>
<keyword evidence="3 4" id="KW-0342">GTP-binding</keyword>
<evidence type="ECO:0000256" key="3">
    <source>
        <dbReference type="ARBA" id="ARBA00023134"/>
    </source>
</evidence>
<dbReference type="HAMAP" id="MF_00636">
    <property type="entry name" value="RapZ_like"/>
    <property type="match status" value="1"/>
</dbReference>
<dbReference type="GO" id="GO:0005524">
    <property type="term" value="F:ATP binding"/>
    <property type="evidence" value="ECO:0007669"/>
    <property type="project" value="UniProtKB-UniRule"/>
</dbReference>
<dbReference type="NCBIfam" id="NF003828">
    <property type="entry name" value="PRK05416.1"/>
    <property type="match status" value="1"/>
</dbReference>
<feature type="domain" description="RapZ-like N-terminal" evidence="5">
    <location>
        <begin position="11"/>
        <end position="162"/>
    </location>
</feature>
<dbReference type="GO" id="GO:0005525">
    <property type="term" value="F:GTP binding"/>
    <property type="evidence" value="ECO:0007669"/>
    <property type="project" value="UniProtKB-UniRule"/>
</dbReference>
<evidence type="ECO:0000256" key="2">
    <source>
        <dbReference type="ARBA" id="ARBA00022840"/>
    </source>
</evidence>
<dbReference type="AlphaFoldDB" id="A0A2R8AR90"/>
<dbReference type="PANTHER" id="PTHR30448">
    <property type="entry name" value="RNASE ADAPTER PROTEIN RAPZ"/>
    <property type="match status" value="1"/>
</dbReference>
<protein>
    <submittedName>
        <fullName evidence="7">Nucleotide-binding protein YvcJ</fullName>
    </submittedName>
</protein>
<dbReference type="EMBL" id="OMOI01000002">
    <property type="protein sequence ID" value="SPF78591.1"/>
    <property type="molecule type" value="Genomic_DNA"/>
</dbReference>
<dbReference type="Proteomes" id="UP000244911">
    <property type="component" value="Unassembled WGS sequence"/>
</dbReference>
<evidence type="ECO:0000313" key="7">
    <source>
        <dbReference type="EMBL" id="SPF78591.1"/>
    </source>
</evidence>
<dbReference type="SUPFAM" id="SSF52540">
    <property type="entry name" value="P-loop containing nucleoside triphosphate hydrolases"/>
    <property type="match status" value="1"/>
</dbReference>
<reference evidence="7 8" key="1">
    <citation type="submission" date="2018-03" db="EMBL/GenBank/DDBJ databases">
        <authorList>
            <person name="Keele B.F."/>
        </authorList>
    </citation>
    <scope>NUCLEOTIDE SEQUENCE [LARGE SCALE GENOMIC DNA]</scope>
    <source>
        <strain evidence="7 8">CECT 8811</strain>
    </source>
</reference>